<evidence type="ECO:0000313" key="2">
    <source>
        <dbReference type="EMBL" id="CAI3545058.1"/>
    </source>
</evidence>
<feature type="transmembrane region" description="Helical" evidence="1">
    <location>
        <begin position="65"/>
        <end position="82"/>
    </location>
</feature>
<evidence type="ECO:0000256" key="1">
    <source>
        <dbReference type="SAM" id="Phobius"/>
    </source>
</evidence>
<dbReference type="EMBL" id="CAMTCP010000058">
    <property type="protein sequence ID" value="CAI3545058.1"/>
    <property type="molecule type" value="Genomic_DNA"/>
</dbReference>
<keyword evidence="1" id="KW-0812">Transmembrane</keyword>
<name>A0AAD2DBZ2_9CLOT</name>
<keyword evidence="1" id="KW-0472">Membrane</keyword>
<dbReference type="Proteomes" id="UP001189143">
    <property type="component" value="Unassembled WGS sequence"/>
</dbReference>
<reference evidence="2" key="1">
    <citation type="submission" date="2022-10" db="EMBL/GenBank/DDBJ databases">
        <authorList>
            <person name="Aires J."/>
            <person name="Mesa V."/>
        </authorList>
    </citation>
    <scope>NUCLEOTIDE SEQUENCE</scope>
    <source>
        <strain evidence="2">Clostridium neonatale JD116</strain>
    </source>
</reference>
<keyword evidence="1" id="KW-1133">Transmembrane helix</keyword>
<dbReference type="RefSeq" id="WP_317050586.1">
    <property type="nucleotide sequence ID" value="NZ_CAMRXF010000150.1"/>
</dbReference>
<protein>
    <submittedName>
        <fullName evidence="2">Uncharacterized protein</fullName>
    </submittedName>
</protein>
<gene>
    <name evidence="2" type="ORF">CNEO2_1520001</name>
</gene>
<evidence type="ECO:0000313" key="3">
    <source>
        <dbReference type="Proteomes" id="UP001189143"/>
    </source>
</evidence>
<comment type="caution">
    <text evidence="2">The sequence shown here is derived from an EMBL/GenBank/DDBJ whole genome shotgun (WGS) entry which is preliminary data.</text>
</comment>
<organism evidence="2 3">
    <name type="scientific">Clostridium neonatale</name>
    <dbReference type="NCBI Taxonomy" id="137838"/>
    <lineage>
        <taxon>Bacteria</taxon>
        <taxon>Bacillati</taxon>
        <taxon>Bacillota</taxon>
        <taxon>Clostridia</taxon>
        <taxon>Eubacteriales</taxon>
        <taxon>Clostridiaceae</taxon>
        <taxon>Clostridium</taxon>
    </lineage>
</organism>
<dbReference type="AlphaFoldDB" id="A0AAD2DBZ2"/>
<proteinExistence type="predicted"/>
<feature type="transmembrane region" description="Helical" evidence="1">
    <location>
        <begin position="94"/>
        <end position="112"/>
    </location>
</feature>
<accession>A0AAD2DBZ2</accession>
<sequence>MKINIYENSHFGTGLFIIELILTMMFINIMLVNVLKINIHPAIRLVGFIVLAIILFVVFNLSKIGFIIISIFYSVIWTLILGEITNNQTHGDKIWMIVIGGITFLISMGLHFCSRIDTGADYTATSYDDNM</sequence>
<feature type="transmembrane region" description="Helical" evidence="1">
    <location>
        <begin position="12"/>
        <end position="35"/>
    </location>
</feature>